<protein>
    <submittedName>
        <fullName evidence="8">DEXDc helicase</fullName>
    </submittedName>
</protein>
<dbReference type="PANTHER" id="PTHR13710">
    <property type="entry name" value="DNA HELICASE RECQ FAMILY MEMBER"/>
    <property type="match status" value="1"/>
</dbReference>
<dbReference type="Pfam" id="PF00270">
    <property type="entry name" value="DEAD"/>
    <property type="match status" value="1"/>
</dbReference>
<keyword evidence="1" id="KW-0547">Nucleotide-binding</keyword>
<keyword evidence="3 8" id="KW-0347">Helicase</keyword>
<reference evidence="8" key="1">
    <citation type="journal article" date="2017" name="Elife">
        <title>The kinetoplastid-infecting Bodo saltans virus (BsV), a window into the most abundant giant viruses in the sea.</title>
        <authorList>
            <person name="Deeg C.M."/>
            <person name="Chow C.-E.T."/>
            <person name="Suttle C.A."/>
        </authorList>
    </citation>
    <scope>NUCLEOTIDE SEQUENCE</scope>
    <source>
        <strain evidence="8">NG1</strain>
    </source>
</reference>
<dbReference type="SMART" id="SM00490">
    <property type="entry name" value="HELICc"/>
    <property type="match status" value="1"/>
</dbReference>
<evidence type="ECO:0000256" key="5">
    <source>
        <dbReference type="SAM" id="MobiDB-lite"/>
    </source>
</evidence>
<dbReference type="GO" id="GO:0043138">
    <property type="term" value="F:3'-5' DNA helicase activity"/>
    <property type="evidence" value="ECO:0007669"/>
    <property type="project" value="InterPro"/>
</dbReference>
<evidence type="ECO:0000256" key="1">
    <source>
        <dbReference type="ARBA" id="ARBA00022741"/>
    </source>
</evidence>
<dbReference type="SMART" id="SM00487">
    <property type="entry name" value="DEXDc"/>
    <property type="match status" value="1"/>
</dbReference>
<dbReference type="NCBIfam" id="TIGR00614">
    <property type="entry name" value="recQ_fam"/>
    <property type="match status" value="1"/>
</dbReference>
<dbReference type="GO" id="GO:0016787">
    <property type="term" value="F:hydrolase activity"/>
    <property type="evidence" value="ECO:0007669"/>
    <property type="project" value="UniProtKB-KW"/>
</dbReference>
<organism evidence="8">
    <name type="scientific">Bodo saltans virus</name>
    <dbReference type="NCBI Taxonomy" id="2024608"/>
    <lineage>
        <taxon>Viruses</taxon>
        <taxon>Varidnaviria</taxon>
        <taxon>Bamfordvirae</taxon>
        <taxon>Nucleocytoviricota</taxon>
        <taxon>Megaviricetes</taxon>
        <taxon>Imitervirales</taxon>
        <taxon>Mimiviridae</taxon>
        <taxon>Klosneuvirinae</taxon>
        <taxon>Theiavirus</taxon>
        <taxon>Theiavirus salishense</taxon>
    </lineage>
</organism>
<dbReference type="PROSITE" id="PS51194">
    <property type="entry name" value="HELICASE_CTER"/>
    <property type="match status" value="1"/>
</dbReference>
<sequence>MAINIMHIMSKEEYNSILLKYFGHESLKELQYEAIKSCIENKDTIGILPTSYGKSIIYQMVHVITKKNVLVVSPLISLMSDQLTSLKKLGIDAICLNSQNKQKDKDIADVYNGNSKLIYTSPEYIVNNTEIIENLVFVNKLALVVIDECHCVIGYGHSFRNDYLHLNCIKEIAPDVPVIALTGTATQIMINDIEKKLKLIKPNIIRHTMDRQNLYIAVSYRDDTTFDIKIKQLLEKHDGERCIIYCKTTVCVDKITDKLNNLGIKCEGYHGKKNDKERTKIQKHFTDGTTRILVSTIAFGMGINIPDIRVIIHYNCSNDVDSYTQEIGRAGRDGKPSYCYMFYNNQDFVLSYNFASEISNYVAKTMKEKEIGYLKKYVTSSECRRKILLQYYGETFDDNCGNCDNCTNNKFQRDFTQEALLLFGLMQSINVNLGTNTYVKILLGSKDKTASKYISDAKQYHGKGYHYKEDWWKKFICVLVSNGYILEEKIKSFNKFACAIILKPTIKATKWFGLHKTNSTDKENLILTITDDFKKIDAVKTTKLENKIAEFKKTFGDRIIEKNNNTISEKYNKTTSSNSDSESSDEEIDKKIIVKKKLYSSSESSSEDEKPIKKTTLKKK</sequence>
<dbReference type="EMBL" id="MF782455">
    <property type="protein sequence ID" value="ATZ81012.1"/>
    <property type="molecule type" value="Genomic_DNA"/>
</dbReference>
<dbReference type="InterPro" id="IPR004589">
    <property type="entry name" value="DNA_helicase_ATP-dep_RecQ"/>
</dbReference>
<keyword evidence="9" id="KW-1185">Reference proteome</keyword>
<evidence type="ECO:0000256" key="2">
    <source>
        <dbReference type="ARBA" id="ARBA00022801"/>
    </source>
</evidence>
<feature type="domain" description="Helicase C-terminal" evidence="7">
    <location>
        <begin position="229"/>
        <end position="382"/>
    </location>
</feature>
<dbReference type="GO" id="GO:0009378">
    <property type="term" value="F:four-way junction helicase activity"/>
    <property type="evidence" value="ECO:0007669"/>
    <property type="project" value="TreeGrafter"/>
</dbReference>
<dbReference type="Gene3D" id="1.10.10.10">
    <property type="entry name" value="Winged helix-like DNA-binding domain superfamily/Winged helix DNA-binding domain"/>
    <property type="match status" value="1"/>
</dbReference>
<dbReference type="GO" id="GO:0005524">
    <property type="term" value="F:ATP binding"/>
    <property type="evidence" value="ECO:0007669"/>
    <property type="project" value="UniProtKB-KW"/>
</dbReference>
<gene>
    <name evidence="8" type="ORF">BMW23_0967</name>
</gene>
<dbReference type="Pfam" id="PF00271">
    <property type="entry name" value="Helicase_C"/>
    <property type="match status" value="1"/>
</dbReference>
<name>A0A2H4UVQ8_9VIRU</name>
<evidence type="ECO:0000256" key="4">
    <source>
        <dbReference type="ARBA" id="ARBA00022840"/>
    </source>
</evidence>
<evidence type="ECO:0000259" key="7">
    <source>
        <dbReference type="PROSITE" id="PS51194"/>
    </source>
</evidence>
<dbReference type="CDD" id="cd17920">
    <property type="entry name" value="DEXHc_RecQ"/>
    <property type="match status" value="1"/>
</dbReference>
<dbReference type="SUPFAM" id="SSF52540">
    <property type="entry name" value="P-loop containing nucleoside triphosphate hydrolases"/>
    <property type="match status" value="1"/>
</dbReference>
<dbReference type="Proteomes" id="UP000240325">
    <property type="component" value="Segment"/>
</dbReference>
<evidence type="ECO:0000313" key="9">
    <source>
        <dbReference type="Proteomes" id="UP000240325"/>
    </source>
</evidence>
<dbReference type="InterPro" id="IPR036388">
    <property type="entry name" value="WH-like_DNA-bd_sf"/>
</dbReference>
<keyword evidence="4" id="KW-0067">ATP-binding</keyword>
<dbReference type="Gene3D" id="3.40.50.300">
    <property type="entry name" value="P-loop containing nucleotide triphosphate hydrolases"/>
    <property type="match status" value="2"/>
</dbReference>
<dbReference type="InterPro" id="IPR036390">
    <property type="entry name" value="WH_DNA-bd_sf"/>
</dbReference>
<dbReference type="InterPro" id="IPR011545">
    <property type="entry name" value="DEAD/DEAH_box_helicase_dom"/>
</dbReference>
<dbReference type="PROSITE" id="PS51192">
    <property type="entry name" value="HELICASE_ATP_BIND_1"/>
    <property type="match status" value="1"/>
</dbReference>
<dbReference type="PANTHER" id="PTHR13710:SF120">
    <property type="entry name" value="BIFUNCTIONAL 3'-5' EXONUCLEASE_ATP-DEPENDENT HELICASE WRN"/>
    <property type="match status" value="1"/>
</dbReference>
<keyword evidence="2" id="KW-0378">Hydrolase</keyword>
<dbReference type="InterPro" id="IPR027417">
    <property type="entry name" value="P-loop_NTPase"/>
</dbReference>
<feature type="region of interest" description="Disordered" evidence="5">
    <location>
        <begin position="598"/>
        <end position="620"/>
    </location>
</feature>
<evidence type="ECO:0000259" key="6">
    <source>
        <dbReference type="PROSITE" id="PS51192"/>
    </source>
</evidence>
<dbReference type="InterPro" id="IPR014001">
    <property type="entry name" value="Helicase_ATP-bd"/>
</dbReference>
<dbReference type="InterPro" id="IPR018982">
    <property type="entry name" value="RQC_domain"/>
</dbReference>
<dbReference type="GO" id="GO:0003676">
    <property type="term" value="F:nucleic acid binding"/>
    <property type="evidence" value="ECO:0007669"/>
    <property type="project" value="InterPro"/>
</dbReference>
<dbReference type="Pfam" id="PF09382">
    <property type="entry name" value="RQC"/>
    <property type="match status" value="1"/>
</dbReference>
<evidence type="ECO:0000256" key="3">
    <source>
        <dbReference type="ARBA" id="ARBA00022806"/>
    </source>
</evidence>
<accession>A0A2H4UVQ8</accession>
<evidence type="ECO:0000313" key="8">
    <source>
        <dbReference type="EMBL" id="ATZ81012.1"/>
    </source>
</evidence>
<dbReference type="GO" id="GO:0000724">
    <property type="term" value="P:double-strand break repair via homologous recombination"/>
    <property type="evidence" value="ECO:0007669"/>
    <property type="project" value="TreeGrafter"/>
</dbReference>
<dbReference type="Pfam" id="PF16124">
    <property type="entry name" value="RecQ_Zn_bind"/>
    <property type="match status" value="1"/>
</dbReference>
<dbReference type="SUPFAM" id="SSF46785">
    <property type="entry name" value="Winged helix' DNA-binding domain"/>
    <property type="match status" value="1"/>
</dbReference>
<dbReference type="GO" id="GO:0006260">
    <property type="term" value="P:DNA replication"/>
    <property type="evidence" value="ECO:0007669"/>
    <property type="project" value="InterPro"/>
</dbReference>
<feature type="domain" description="Helicase ATP-binding" evidence="6">
    <location>
        <begin position="35"/>
        <end position="203"/>
    </location>
</feature>
<proteinExistence type="predicted"/>
<dbReference type="InterPro" id="IPR001650">
    <property type="entry name" value="Helicase_C-like"/>
</dbReference>
<dbReference type="InterPro" id="IPR032284">
    <property type="entry name" value="RecQ_Zn-bd"/>
</dbReference>